<dbReference type="EMBL" id="CP014227">
    <property type="protein sequence ID" value="AMD85232.1"/>
    <property type="molecule type" value="Genomic_DNA"/>
</dbReference>
<dbReference type="PROSITE" id="PS51257">
    <property type="entry name" value="PROKAR_LIPOPROTEIN"/>
    <property type="match status" value="1"/>
</dbReference>
<name>A0AAX2GV45_9FLAO</name>
<organism evidence="2 4">
    <name type="scientific">Capnocytophaga haemolytica</name>
    <dbReference type="NCBI Taxonomy" id="45243"/>
    <lineage>
        <taxon>Bacteria</taxon>
        <taxon>Pseudomonadati</taxon>
        <taxon>Bacteroidota</taxon>
        <taxon>Flavobacteriia</taxon>
        <taxon>Flavobacteriales</taxon>
        <taxon>Flavobacteriaceae</taxon>
        <taxon>Capnocytophaga</taxon>
    </lineage>
</organism>
<evidence type="ECO:0000313" key="3">
    <source>
        <dbReference type="Proteomes" id="UP000065822"/>
    </source>
</evidence>
<dbReference type="KEGG" id="chg:AXF12_06735"/>
<dbReference type="EMBL" id="LT906449">
    <property type="protein sequence ID" value="SNV03991.1"/>
    <property type="molecule type" value="Genomic_DNA"/>
</dbReference>
<proteinExistence type="predicted"/>
<dbReference type="Proteomes" id="UP000215539">
    <property type="component" value="Chromosome 1"/>
</dbReference>
<dbReference type="RefSeq" id="WP_066429434.1">
    <property type="nucleotide sequence ID" value="NZ_CP014227.1"/>
</dbReference>
<keyword evidence="3" id="KW-1185">Reference proteome</keyword>
<evidence type="ECO:0000313" key="2">
    <source>
        <dbReference type="EMBL" id="SNV03991.1"/>
    </source>
</evidence>
<dbReference type="AlphaFoldDB" id="A0AAX2GV45"/>
<accession>A0AAX2GV45</accession>
<evidence type="ECO:0000313" key="4">
    <source>
        <dbReference type="Proteomes" id="UP000215539"/>
    </source>
</evidence>
<gene>
    <name evidence="1" type="ORF">AXF12_06735</name>
    <name evidence="2" type="ORF">SAMEA44541418_00359</name>
</gene>
<reference evidence="1 3" key="1">
    <citation type="submission" date="2016-02" db="EMBL/GenBank/DDBJ databases">
        <authorList>
            <person name="Holder M.E."/>
            <person name="Ajami N.J."/>
            <person name="Petrosino J.F."/>
        </authorList>
    </citation>
    <scope>NUCLEOTIDE SEQUENCE [LARGE SCALE GENOMIC DNA]</scope>
    <source>
        <strain evidence="1 3">CCUG 32990</strain>
    </source>
</reference>
<evidence type="ECO:0000313" key="1">
    <source>
        <dbReference type="EMBL" id="AMD85232.1"/>
    </source>
</evidence>
<dbReference type="Proteomes" id="UP000065822">
    <property type="component" value="Chromosome"/>
</dbReference>
<sequence length="136" mass="15245">MMQKLYLLILILVFMGCWQQSIAQSLGKLKDSISCKETEIEMGLIEECTIRNTTISAVYQQIRKSDKIEKAHKLLAVLPKKDTEVKVSRGGGLIAVVYHIKKQGISIEMNYEGGVTTIDLLQQGNAVLRRITYSAD</sequence>
<reference evidence="2 4" key="2">
    <citation type="submission" date="2017-06" db="EMBL/GenBank/DDBJ databases">
        <authorList>
            <consortium name="Pathogen Informatics"/>
        </authorList>
    </citation>
    <scope>NUCLEOTIDE SEQUENCE [LARGE SCALE GENOMIC DNA]</scope>
    <source>
        <strain evidence="2 4">NCTC12947</strain>
    </source>
</reference>
<protein>
    <submittedName>
        <fullName evidence="2">Uncharacterized protein</fullName>
    </submittedName>
</protein>